<reference evidence="2" key="1">
    <citation type="submission" date="2023-07" db="EMBL/GenBank/DDBJ databases">
        <authorList>
            <consortium name="AG Swart"/>
            <person name="Singh M."/>
            <person name="Singh A."/>
            <person name="Seah K."/>
            <person name="Emmerich C."/>
        </authorList>
    </citation>
    <scope>NUCLEOTIDE SEQUENCE</scope>
    <source>
        <strain evidence="2">DP1</strain>
    </source>
</reference>
<dbReference type="AlphaFoldDB" id="A0AAD1XXC7"/>
<evidence type="ECO:0000313" key="2">
    <source>
        <dbReference type="EMBL" id="CAI2379945.1"/>
    </source>
</evidence>
<evidence type="ECO:0000313" key="3">
    <source>
        <dbReference type="Proteomes" id="UP001295684"/>
    </source>
</evidence>
<feature type="signal peptide" evidence="1">
    <location>
        <begin position="1"/>
        <end position="19"/>
    </location>
</feature>
<sequence length="70" mass="7807">MALAIAWPLWLSIPTIVRGFRMSSLALPVSPPVSYNHISCKVNNSLSNQTKVDFGFLIGSQPYPRSVLRY</sequence>
<keyword evidence="1" id="KW-0732">Signal</keyword>
<gene>
    <name evidence="2" type="ORF">ECRASSUSDP1_LOCUS21369</name>
</gene>
<protein>
    <recommendedName>
        <fullName evidence="4">Secreted protein</fullName>
    </recommendedName>
</protein>
<dbReference type="EMBL" id="CAMPGE010021834">
    <property type="protein sequence ID" value="CAI2379945.1"/>
    <property type="molecule type" value="Genomic_DNA"/>
</dbReference>
<name>A0AAD1XXC7_EUPCR</name>
<evidence type="ECO:0008006" key="4">
    <source>
        <dbReference type="Google" id="ProtNLM"/>
    </source>
</evidence>
<comment type="caution">
    <text evidence="2">The sequence shown here is derived from an EMBL/GenBank/DDBJ whole genome shotgun (WGS) entry which is preliminary data.</text>
</comment>
<evidence type="ECO:0000256" key="1">
    <source>
        <dbReference type="SAM" id="SignalP"/>
    </source>
</evidence>
<feature type="chain" id="PRO_5041959402" description="Secreted protein" evidence="1">
    <location>
        <begin position="20"/>
        <end position="70"/>
    </location>
</feature>
<organism evidence="2 3">
    <name type="scientific">Euplotes crassus</name>
    <dbReference type="NCBI Taxonomy" id="5936"/>
    <lineage>
        <taxon>Eukaryota</taxon>
        <taxon>Sar</taxon>
        <taxon>Alveolata</taxon>
        <taxon>Ciliophora</taxon>
        <taxon>Intramacronucleata</taxon>
        <taxon>Spirotrichea</taxon>
        <taxon>Hypotrichia</taxon>
        <taxon>Euplotida</taxon>
        <taxon>Euplotidae</taxon>
        <taxon>Moneuplotes</taxon>
    </lineage>
</organism>
<proteinExistence type="predicted"/>
<keyword evidence="3" id="KW-1185">Reference proteome</keyword>
<accession>A0AAD1XXC7</accession>
<dbReference type="Proteomes" id="UP001295684">
    <property type="component" value="Unassembled WGS sequence"/>
</dbReference>